<proteinExistence type="predicted"/>
<reference evidence="1" key="1">
    <citation type="journal article" date="2014" name="Int. J. Syst. Evol. Microbiol.">
        <title>Complete genome sequence of Corynebacterium casei LMG S-19264T (=DSM 44701T), isolated from a smear-ripened cheese.</title>
        <authorList>
            <consortium name="US DOE Joint Genome Institute (JGI-PGF)"/>
            <person name="Walter F."/>
            <person name="Albersmeier A."/>
            <person name="Kalinowski J."/>
            <person name="Ruckert C."/>
        </authorList>
    </citation>
    <scope>NUCLEOTIDE SEQUENCE</scope>
    <source>
        <strain evidence="1">VKM B-2347</strain>
    </source>
</reference>
<dbReference type="SUPFAM" id="SSF52540">
    <property type="entry name" value="P-loop containing nucleoside triphosphate hydrolases"/>
    <property type="match status" value="1"/>
</dbReference>
<dbReference type="Proteomes" id="UP001143372">
    <property type="component" value="Unassembled WGS sequence"/>
</dbReference>
<dbReference type="InterPro" id="IPR027417">
    <property type="entry name" value="P-loop_NTPase"/>
</dbReference>
<protein>
    <submittedName>
        <fullName evidence="1">ATP-binding protein</fullName>
    </submittedName>
</protein>
<keyword evidence="2" id="KW-1185">Reference proteome</keyword>
<accession>A0A9W6IZD7</accession>
<gene>
    <name evidence="1" type="ORF">GCM10008179_00780</name>
</gene>
<dbReference type="EMBL" id="BSFI01000001">
    <property type="protein sequence ID" value="GLK66440.1"/>
    <property type="molecule type" value="Genomic_DNA"/>
</dbReference>
<comment type="caution">
    <text evidence="1">The sequence shown here is derived from an EMBL/GenBank/DDBJ whole genome shotgun (WGS) entry which is preliminary data.</text>
</comment>
<keyword evidence="1" id="KW-0547">Nucleotide-binding</keyword>
<keyword evidence="1" id="KW-0067">ATP-binding</keyword>
<organism evidence="1 2">
    <name type="scientific">Hansschlegelia plantiphila</name>
    <dbReference type="NCBI Taxonomy" id="374655"/>
    <lineage>
        <taxon>Bacteria</taxon>
        <taxon>Pseudomonadati</taxon>
        <taxon>Pseudomonadota</taxon>
        <taxon>Alphaproteobacteria</taxon>
        <taxon>Hyphomicrobiales</taxon>
        <taxon>Methylopilaceae</taxon>
        <taxon>Hansschlegelia</taxon>
    </lineage>
</organism>
<sequence length="224" mass="24583">MLELRDVWKGVKVRGKREWQLAGASVVLPPRRRVALLGMNAVNNASVLSILSGIQPPDKGSVRRVGLACWPFGSKDFLDNASTFRQNASFLGRIYGVDATDIAKIAIDLSGIKLRKGLALRRYPVAERRQLALGLTLALQFDWYFINEQLPRVPAARVATIDGVIADRISRGGVVWATTDPEKVAGYCDAGLVLDHGGLTFYDTITEASEVYRSLVETRAGKRT</sequence>
<dbReference type="Gene3D" id="3.40.50.300">
    <property type="entry name" value="P-loop containing nucleotide triphosphate hydrolases"/>
    <property type="match status" value="1"/>
</dbReference>
<dbReference type="GO" id="GO:0005524">
    <property type="term" value="F:ATP binding"/>
    <property type="evidence" value="ECO:0007669"/>
    <property type="project" value="UniProtKB-KW"/>
</dbReference>
<evidence type="ECO:0000313" key="1">
    <source>
        <dbReference type="EMBL" id="GLK66440.1"/>
    </source>
</evidence>
<name>A0A9W6IZD7_9HYPH</name>
<evidence type="ECO:0000313" key="2">
    <source>
        <dbReference type="Proteomes" id="UP001143372"/>
    </source>
</evidence>
<reference evidence="1" key="2">
    <citation type="submission" date="2023-01" db="EMBL/GenBank/DDBJ databases">
        <authorList>
            <person name="Sun Q."/>
            <person name="Evtushenko L."/>
        </authorList>
    </citation>
    <scope>NUCLEOTIDE SEQUENCE</scope>
    <source>
        <strain evidence="1">VKM B-2347</strain>
    </source>
</reference>
<dbReference type="AlphaFoldDB" id="A0A9W6IZD7"/>